<dbReference type="Pfam" id="PF12282">
    <property type="entry name" value="GAF_PdtaS"/>
    <property type="match status" value="1"/>
</dbReference>
<comment type="caution">
    <text evidence="2">The sequence shown here is derived from an EMBL/GenBank/DDBJ whole genome shotgun (WGS) entry which is preliminary data.</text>
</comment>
<evidence type="ECO:0000259" key="1">
    <source>
        <dbReference type="Pfam" id="PF12282"/>
    </source>
</evidence>
<dbReference type="InterPro" id="IPR038424">
    <property type="entry name" value="H_kinase_PdtaS_GAF_sf"/>
</dbReference>
<dbReference type="Gene3D" id="3.30.450.280">
    <property type="entry name" value="GAF domain"/>
    <property type="match status" value="1"/>
</dbReference>
<accession>A0ABU5G9T0</accession>
<evidence type="ECO:0000313" key="2">
    <source>
        <dbReference type="EMBL" id="MDY5133873.1"/>
    </source>
</evidence>
<feature type="non-terminal residue" evidence="2">
    <location>
        <position position="45"/>
    </location>
</feature>
<dbReference type="Proteomes" id="UP001275049">
    <property type="component" value="Unassembled WGS sequence"/>
</dbReference>
<keyword evidence="2" id="KW-0808">Transferase</keyword>
<name>A0ABU5G9T0_9ACTO</name>
<keyword evidence="2" id="KW-0418">Kinase</keyword>
<feature type="domain" description="Histidine kinase PdtaS GAF" evidence="1">
    <location>
        <begin position="4"/>
        <end position="45"/>
    </location>
</feature>
<organism evidence="2 3">
    <name type="scientific">Actinotignum urinale</name>
    <dbReference type="NCBI Taxonomy" id="190146"/>
    <lineage>
        <taxon>Bacteria</taxon>
        <taxon>Bacillati</taxon>
        <taxon>Actinomycetota</taxon>
        <taxon>Actinomycetes</taxon>
        <taxon>Actinomycetales</taxon>
        <taxon>Actinomycetaceae</taxon>
        <taxon>Actinotignum</taxon>
    </lineage>
</organism>
<evidence type="ECO:0000313" key="3">
    <source>
        <dbReference type="Proteomes" id="UP001275049"/>
    </source>
</evidence>
<protein>
    <submittedName>
        <fullName evidence="2">Histidine kinase N-terminal domain-containing protein</fullName>
    </submittedName>
</protein>
<keyword evidence="3" id="KW-1185">Reference proteome</keyword>
<sequence length="45" mass="5123">MPSLGHILERSQTLSASQREWLHQLVGDWQLLSDFSFADLVLVTP</sequence>
<dbReference type="InterPro" id="IPR022066">
    <property type="entry name" value="PdtaS_GAF"/>
</dbReference>
<dbReference type="GO" id="GO:0016301">
    <property type="term" value="F:kinase activity"/>
    <property type="evidence" value="ECO:0007669"/>
    <property type="project" value="UniProtKB-KW"/>
</dbReference>
<dbReference type="EMBL" id="JAWNGA010000054">
    <property type="protein sequence ID" value="MDY5133873.1"/>
    <property type="molecule type" value="Genomic_DNA"/>
</dbReference>
<dbReference type="RefSeq" id="WP_320755645.1">
    <property type="nucleotide sequence ID" value="NZ_JAWNGA010000054.1"/>
</dbReference>
<proteinExistence type="predicted"/>
<gene>
    <name evidence="2" type="ORF">R6G86_09090</name>
</gene>
<reference evidence="2 3" key="1">
    <citation type="submission" date="2023-10" db="EMBL/GenBank/DDBJ databases">
        <title>Whole Genome based description of the genera Actinobaculum and Actinotignum reveals a complex phylogenetic relationship within the species included in the genus Actinotignum.</title>
        <authorList>
            <person name="Jensen C.S."/>
            <person name="Dargis R."/>
            <person name="Kemp M."/>
            <person name="Christensen J.J."/>
        </authorList>
    </citation>
    <scope>NUCLEOTIDE SEQUENCE [LARGE SCALE GENOMIC DNA]</scope>
    <source>
        <strain evidence="2 3">SLA_B974</strain>
    </source>
</reference>